<organism evidence="1 2">
    <name type="scientific">Sulfurovum zhangzhouensis</name>
    <dbReference type="NCBI Taxonomy" id="3019067"/>
    <lineage>
        <taxon>Bacteria</taxon>
        <taxon>Pseudomonadati</taxon>
        <taxon>Campylobacterota</taxon>
        <taxon>Epsilonproteobacteria</taxon>
        <taxon>Campylobacterales</taxon>
        <taxon>Sulfurovaceae</taxon>
        <taxon>Sulfurovum</taxon>
    </lineage>
</organism>
<reference evidence="1" key="1">
    <citation type="submission" date="2023-01" db="EMBL/GenBank/DDBJ databases">
        <title>Sulfurovum sp. zt1-1 genome assembly.</title>
        <authorList>
            <person name="Wang J."/>
        </authorList>
    </citation>
    <scope>NUCLEOTIDE SEQUENCE</scope>
    <source>
        <strain evidence="1">Zt1-1</strain>
    </source>
</reference>
<accession>A0ABT7QZX5</accession>
<dbReference type="EMBL" id="JAQIBD010000003">
    <property type="protein sequence ID" value="MDM5272405.1"/>
    <property type="molecule type" value="Genomic_DNA"/>
</dbReference>
<dbReference type="RefSeq" id="WP_289414206.1">
    <property type="nucleotide sequence ID" value="NZ_JAQIBD010000003.1"/>
</dbReference>
<comment type="caution">
    <text evidence="1">The sequence shown here is derived from an EMBL/GenBank/DDBJ whole genome shotgun (WGS) entry which is preliminary data.</text>
</comment>
<evidence type="ECO:0000313" key="2">
    <source>
        <dbReference type="Proteomes" id="UP001169069"/>
    </source>
</evidence>
<dbReference type="Proteomes" id="UP001169069">
    <property type="component" value="Unassembled WGS sequence"/>
</dbReference>
<name>A0ABT7QZX5_9BACT</name>
<gene>
    <name evidence="1" type="ORF">PGH07_09460</name>
</gene>
<dbReference type="SUPFAM" id="SSF51735">
    <property type="entry name" value="NAD(P)-binding Rossmann-fold domains"/>
    <property type="match status" value="1"/>
</dbReference>
<evidence type="ECO:0008006" key="3">
    <source>
        <dbReference type="Google" id="ProtNLM"/>
    </source>
</evidence>
<dbReference type="Gene3D" id="3.40.50.720">
    <property type="entry name" value="NAD(P)-binding Rossmann-like Domain"/>
    <property type="match status" value="1"/>
</dbReference>
<proteinExistence type="predicted"/>
<dbReference type="InterPro" id="IPR036291">
    <property type="entry name" value="NAD(P)-bd_dom_sf"/>
</dbReference>
<evidence type="ECO:0000313" key="1">
    <source>
        <dbReference type="EMBL" id="MDM5272405.1"/>
    </source>
</evidence>
<keyword evidence="2" id="KW-1185">Reference proteome</keyword>
<sequence>MIVGNGLLANEFHKYKEKYEDYCIFASGVSYSTCISEVEFDRELNLLKEQVSCAKKLVYFSSENVLSNSDSEYSQHKLNMENFIKNNFHDYLIIRLPNVIGRGGHKKTLFNVLYEKLLSKDKITLYENALRFIIDVSDVEFFTKIILEKNNVKICNMTFDKPVKVVKIFNTFEKVFNIKFNKSIGTEARRLHRINNNYFQNLLSEVGYDYDEDIYLEKVITKYYLDQDFRGQVNQ</sequence>
<protein>
    <recommendedName>
        <fullName evidence="3">NAD-dependent epimerase/dehydratase domain-containing protein</fullName>
    </recommendedName>
</protein>